<keyword evidence="1" id="KW-0805">Transcription regulation</keyword>
<keyword evidence="6" id="KW-1185">Reference proteome</keyword>
<dbReference type="Pfam" id="PF13377">
    <property type="entry name" value="Peripla_BP_3"/>
    <property type="match status" value="1"/>
</dbReference>
<evidence type="ECO:0000256" key="1">
    <source>
        <dbReference type="ARBA" id="ARBA00023015"/>
    </source>
</evidence>
<dbReference type="Proteomes" id="UP001595279">
    <property type="component" value="Unassembled WGS sequence"/>
</dbReference>
<evidence type="ECO:0000256" key="3">
    <source>
        <dbReference type="ARBA" id="ARBA00023163"/>
    </source>
</evidence>
<dbReference type="SMART" id="SM00354">
    <property type="entry name" value="HTH_LACI"/>
    <property type="match status" value="1"/>
</dbReference>
<dbReference type="CDD" id="cd01392">
    <property type="entry name" value="HTH_LacI"/>
    <property type="match status" value="1"/>
</dbReference>
<evidence type="ECO:0000256" key="2">
    <source>
        <dbReference type="ARBA" id="ARBA00023125"/>
    </source>
</evidence>
<keyword evidence="2 5" id="KW-0238">DNA-binding</keyword>
<name>A0ABV7CWN8_9BACI</name>
<comment type="caution">
    <text evidence="5">The sequence shown here is derived from an EMBL/GenBank/DDBJ whole genome shotgun (WGS) entry which is preliminary data.</text>
</comment>
<protein>
    <submittedName>
        <fullName evidence="5">LacI family DNA-binding transcriptional regulator</fullName>
    </submittedName>
</protein>
<feature type="domain" description="HTH lacI-type" evidence="4">
    <location>
        <begin position="2"/>
        <end position="56"/>
    </location>
</feature>
<keyword evidence="3" id="KW-0804">Transcription</keyword>
<dbReference type="SUPFAM" id="SSF47413">
    <property type="entry name" value="lambda repressor-like DNA-binding domains"/>
    <property type="match status" value="1"/>
</dbReference>
<evidence type="ECO:0000259" key="4">
    <source>
        <dbReference type="PROSITE" id="PS50932"/>
    </source>
</evidence>
<dbReference type="Gene3D" id="3.40.50.2300">
    <property type="match status" value="2"/>
</dbReference>
<proteinExistence type="predicted"/>
<dbReference type="EMBL" id="JBHRSA010000042">
    <property type="protein sequence ID" value="MFC3040718.1"/>
    <property type="molecule type" value="Genomic_DNA"/>
</dbReference>
<dbReference type="PRINTS" id="PR00036">
    <property type="entry name" value="HTHLACI"/>
</dbReference>
<dbReference type="RefSeq" id="WP_390272229.1">
    <property type="nucleotide sequence ID" value="NZ_JBHRSA010000042.1"/>
</dbReference>
<dbReference type="Pfam" id="PF00356">
    <property type="entry name" value="LacI"/>
    <property type="match status" value="1"/>
</dbReference>
<dbReference type="InterPro" id="IPR000843">
    <property type="entry name" value="HTH_LacI"/>
</dbReference>
<dbReference type="InterPro" id="IPR028082">
    <property type="entry name" value="Peripla_BP_I"/>
</dbReference>
<gene>
    <name evidence="5" type="ORF">ACFOGI_10710</name>
</gene>
<sequence>MVTIKDIAKLANVSRSTVSRVLNNSGYVSEDARKRVEEVIEETGYVPSEQAKSLRTKKTKVIGVILPTIQTETPSRIVTGVGKELAKHGYQILLANTNLDKDKEFEYLDLLKVRQVDGIILIATNTEPELMEKIKAINIPFVMIGQESEEVMYVSYDDYQAARDLTSFLIDEGHEKIGFIGVDETDRAVGHERKRGYLDEMESRKLPVEKEWMQQGIFDIDSGREAMKRMIESIGERPTAVLAVTDRLAIGAMSYLKQQGMSIPDEMAVAGFGASEMSQYIDPPLTTVDYQNEQAGIEAAKQIMASIRSQNVQEKVILDGRLIIRNSV</sequence>
<dbReference type="PANTHER" id="PTHR30146">
    <property type="entry name" value="LACI-RELATED TRANSCRIPTIONAL REPRESSOR"/>
    <property type="match status" value="1"/>
</dbReference>
<reference evidence="6" key="1">
    <citation type="journal article" date="2019" name="Int. J. Syst. Evol. Microbiol.">
        <title>The Global Catalogue of Microorganisms (GCM) 10K type strain sequencing project: providing services to taxonomists for standard genome sequencing and annotation.</title>
        <authorList>
            <consortium name="The Broad Institute Genomics Platform"/>
            <consortium name="The Broad Institute Genome Sequencing Center for Infectious Disease"/>
            <person name="Wu L."/>
            <person name="Ma J."/>
        </authorList>
    </citation>
    <scope>NUCLEOTIDE SEQUENCE [LARGE SCALE GENOMIC DNA]</scope>
    <source>
        <strain evidence="6">KCTC 13128</strain>
    </source>
</reference>
<evidence type="ECO:0000313" key="6">
    <source>
        <dbReference type="Proteomes" id="UP001595279"/>
    </source>
</evidence>
<accession>A0ABV7CWN8</accession>
<dbReference type="InterPro" id="IPR046335">
    <property type="entry name" value="LacI/GalR-like_sensor"/>
</dbReference>
<dbReference type="PROSITE" id="PS50932">
    <property type="entry name" value="HTH_LACI_2"/>
    <property type="match status" value="1"/>
</dbReference>
<dbReference type="GO" id="GO:0003677">
    <property type="term" value="F:DNA binding"/>
    <property type="evidence" value="ECO:0007669"/>
    <property type="project" value="UniProtKB-KW"/>
</dbReference>
<dbReference type="InterPro" id="IPR010982">
    <property type="entry name" value="Lambda_DNA-bd_dom_sf"/>
</dbReference>
<dbReference type="Gene3D" id="1.10.260.40">
    <property type="entry name" value="lambda repressor-like DNA-binding domains"/>
    <property type="match status" value="1"/>
</dbReference>
<evidence type="ECO:0000313" key="5">
    <source>
        <dbReference type="EMBL" id="MFC3040718.1"/>
    </source>
</evidence>
<organism evidence="5 6">
    <name type="scientific">Virgibacillus xinjiangensis</name>
    <dbReference type="NCBI Taxonomy" id="393090"/>
    <lineage>
        <taxon>Bacteria</taxon>
        <taxon>Bacillati</taxon>
        <taxon>Bacillota</taxon>
        <taxon>Bacilli</taxon>
        <taxon>Bacillales</taxon>
        <taxon>Bacillaceae</taxon>
        <taxon>Virgibacillus</taxon>
    </lineage>
</organism>
<dbReference type="PANTHER" id="PTHR30146:SF109">
    <property type="entry name" value="HTH-TYPE TRANSCRIPTIONAL REGULATOR GALS"/>
    <property type="match status" value="1"/>
</dbReference>
<dbReference type="PROSITE" id="PS00356">
    <property type="entry name" value="HTH_LACI_1"/>
    <property type="match status" value="1"/>
</dbReference>
<dbReference type="SUPFAM" id="SSF53822">
    <property type="entry name" value="Periplasmic binding protein-like I"/>
    <property type="match status" value="1"/>
</dbReference>
<dbReference type="CDD" id="cd01542">
    <property type="entry name" value="PBP1_TreR-like"/>
    <property type="match status" value="1"/>
</dbReference>